<evidence type="ECO:0000256" key="1">
    <source>
        <dbReference type="SAM" id="MobiDB-lite"/>
    </source>
</evidence>
<protein>
    <submittedName>
        <fullName evidence="2">Uncharacterized protein</fullName>
    </submittedName>
</protein>
<reference evidence="2" key="1">
    <citation type="journal article" date="2009" name="Mol. Microbiol.">
        <title>Organization of the genes encoding the biosynthesis of actagardine and engineering of a variant generation system.</title>
        <authorList>
            <person name="Boakes S."/>
            <person name="Cortes J."/>
            <person name="Appleyard A.N."/>
            <person name="Rudd B.A.M."/>
            <person name="Dawson M.J."/>
        </authorList>
    </citation>
    <scope>NUCLEOTIDE SEQUENCE</scope>
    <source>
        <strain evidence="2">ATCC 31049</strain>
    </source>
</reference>
<dbReference type="EMBL" id="FJ547091">
    <property type="protein sequence ID" value="ACR33034.1"/>
    <property type="molecule type" value="Genomic_DNA"/>
</dbReference>
<proteinExistence type="predicted"/>
<feature type="compositionally biased region" description="Pro residues" evidence="1">
    <location>
        <begin position="125"/>
        <end position="134"/>
    </location>
</feature>
<feature type="compositionally biased region" description="Basic and acidic residues" evidence="1">
    <location>
        <begin position="24"/>
        <end position="54"/>
    </location>
</feature>
<organism evidence="2">
    <name type="scientific">Actinoplanes garbadinensis</name>
    <dbReference type="NCBI Taxonomy" id="69485"/>
    <lineage>
        <taxon>Bacteria</taxon>
        <taxon>Bacillati</taxon>
        <taxon>Actinomycetota</taxon>
        <taxon>Actinomycetes</taxon>
        <taxon>Micromonosporales</taxon>
        <taxon>Micromonosporaceae</taxon>
        <taxon>Actinoplanes</taxon>
    </lineage>
</organism>
<dbReference type="AlphaFoldDB" id="C4NFG2"/>
<accession>C4NFG2</accession>
<evidence type="ECO:0000313" key="2">
    <source>
        <dbReference type="EMBL" id="ACR33034.1"/>
    </source>
</evidence>
<sequence length="146" mass="14897">MPRRSTRCSPACRPGAADQPDPGRACRPDCGRADRSGSGRACRPDCGRADRSGADRPSAAALVSGMPRRTGVGGAPGRLIEARAVLPELIGAARDRRASCVEQRVRSLTACRACACRRAAAPAAPRTPPRPSAAPAPGSDAGGRCG</sequence>
<feature type="region of interest" description="Disordered" evidence="1">
    <location>
        <begin position="1"/>
        <end position="75"/>
    </location>
</feature>
<feature type="region of interest" description="Disordered" evidence="1">
    <location>
        <begin position="119"/>
        <end position="146"/>
    </location>
</feature>
<name>C4NFG2_ACTGA</name>